<dbReference type="GO" id="GO:0003925">
    <property type="term" value="F:G protein activity"/>
    <property type="evidence" value="ECO:0007669"/>
    <property type="project" value="UniProtKB-EC"/>
</dbReference>
<dbReference type="Gene3D" id="3.40.50.300">
    <property type="entry name" value="P-loop containing nucleotide triphosphate hydrolases"/>
    <property type="match status" value="1"/>
</dbReference>
<dbReference type="PANTHER" id="PTHR45704">
    <property type="entry name" value="RAS-LIKE FAMILY MEMBER 11"/>
    <property type="match status" value="1"/>
</dbReference>
<dbReference type="GO" id="GO:0005525">
    <property type="term" value="F:GTP binding"/>
    <property type="evidence" value="ECO:0007669"/>
    <property type="project" value="InterPro"/>
</dbReference>
<dbReference type="OrthoDB" id="5987826at2759"/>
<evidence type="ECO:0000256" key="3">
    <source>
        <dbReference type="ARBA" id="ARBA00022801"/>
    </source>
</evidence>
<dbReference type="Proteomes" id="UP000594262">
    <property type="component" value="Unplaced"/>
</dbReference>
<dbReference type="EnsemblMetazoa" id="CLYHEMT007709.3">
    <property type="protein sequence ID" value="CLYHEMP007709.3"/>
    <property type="gene ID" value="CLYHEMG007709"/>
</dbReference>
<comment type="catalytic activity">
    <reaction evidence="4">
        <text>GTP + H2O = GDP + phosphate + H(+)</text>
        <dbReference type="Rhea" id="RHEA:19669"/>
        <dbReference type="ChEBI" id="CHEBI:15377"/>
        <dbReference type="ChEBI" id="CHEBI:15378"/>
        <dbReference type="ChEBI" id="CHEBI:37565"/>
        <dbReference type="ChEBI" id="CHEBI:43474"/>
        <dbReference type="ChEBI" id="CHEBI:58189"/>
        <dbReference type="EC" id="3.6.5.2"/>
    </reaction>
</comment>
<dbReference type="InterPro" id="IPR001806">
    <property type="entry name" value="Small_GTPase"/>
</dbReference>
<evidence type="ECO:0000256" key="1">
    <source>
        <dbReference type="ARBA" id="ARBA00008344"/>
    </source>
</evidence>
<reference evidence="5" key="1">
    <citation type="submission" date="2021-01" db="UniProtKB">
        <authorList>
            <consortium name="EnsemblMetazoa"/>
        </authorList>
    </citation>
    <scope>IDENTIFICATION</scope>
</reference>
<evidence type="ECO:0000256" key="2">
    <source>
        <dbReference type="ARBA" id="ARBA00011984"/>
    </source>
</evidence>
<keyword evidence="3" id="KW-0378">Hydrolase</keyword>
<evidence type="ECO:0000313" key="6">
    <source>
        <dbReference type="Proteomes" id="UP000594262"/>
    </source>
</evidence>
<comment type="similarity">
    <text evidence="1">Belongs to the small GTPase superfamily. Ras family.</text>
</comment>
<evidence type="ECO:0000256" key="4">
    <source>
        <dbReference type="ARBA" id="ARBA00048098"/>
    </source>
</evidence>
<proteinExistence type="inferred from homology"/>
<organism evidence="5 6">
    <name type="scientific">Clytia hemisphaerica</name>
    <dbReference type="NCBI Taxonomy" id="252671"/>
    <lineage>
        <taxon>Eukaryota</taxon>
        <taxon>Metazoa</taxon>
        <taxon>Cnidaria</taxon>
        <taxon>Hydrozoa</taxon>
        <taxon>Hydroidolina</taxon>
        <taxon>Leptothecata</taxon>
        <taxon>Obeliida</taxon>
        <taxon>Clytiidae</taxon>
        <taxon>Clytia</taxon>
    </lineage>
</organism>
<dbReference type="AlphaFoldDB" id="A0A7M5V1D6"/>
<dbReference type="Pfam" id="PF00071">
    <property type="entry name" value="Ras"/>
    <property type="match status" value="1"/>
</dbReference>
<dbReference type="PROSITE" id="PS51421">
    <property type="entry name" value="RAS"/>
    <property type="match status" value="1"/>
</dbReference>
<dbReference type="GeneID" id="136802800"/>
<dbReference type="RefSeq" id="XP_066915662.1">
    <property type="nucleotide sequence ID" value="XM_067059561.1"/>
</dbReference>
<sequence length="201" mass="23002">MGVIDSVNNFRVVILGAHQTGKTALVVRYLTGRFIGDYASGMDTAYQHQEEIANQQVSLQILDTSEKKYSKAALAWADGVIVTYSIVDRSSLQKAKEILEEVEKINNRKVILFLVATKAELNQYRTVLRYEGELLAREYGATHFELSSFLDYKPVKRAFIKLVRKMMDRRIKNDKIVVTGKSPTMVFRKLLNKYEKRSSTI</sequence>
<dbReference type="PRINTS" id="PR00449">
    <property type="entry name" value="RASTRNSFRMNG"/>
</dbReference>
<dbReference type="SMART" id="SM00174">
    <property type="entry name" value="RHO"/>
    <property type="match status" value="1"/>
</dbReference>
<dbReference type="EC" id="3.6.5.2" evidence="2"/>
<dbReference type="PROSITE" id="PS51419">
    <property type="entry name" value="RAB"/>
    <property type="match status" value="1"/>
</dbReference>
<protein>
    <recommendedName>
        <fullName evidence="2">small monomeric GTPase</fullName>
        <ecNumber evidence="2">3.6.5.2</ecNumber>
    </recommendedName>
</protein>
<dbReference type="InterPro" id="IPR051065">
    <property type="entry name" value="Ras-related_GTPase"/>
</dbReference>
<dbReference type="SMART" id="SM00173">
    <property type="entry name" value="RAS"/>
    <property type="match status" value="1"/>
</dbReference>
<name>A0A7M5V1D6_9CNID</name>
<accession>A0A7M5V1D6</accession>
<dbReference type="InterPro" id="IPR027417">
    <property type="entry name" value="P-loop_NTPase"/>
</dbReference>
<dbReference type="SUPFAM" id="SSF52540">
    <property type="entry name" value="P-loop containing nucleoside triphosphate hydrolases"/>
    <property type="match status" value="1"/>
</dbReference>
<evidence type="ECO:0000313" key="5">
    <source>
        <dbReference type="EnsemblMetazoa" id="CLYHEMP007709.3"/>
    </source>
</evidence>
<keyword evidence="6" id="KW-1185">Reference proteome</keyword>
<dbReference type="SMART" id="SM00175">
    <property type="entry name" value="RAB"/>
    <property type="match status" value="1"/>
</dbReference>